<dbReference type="Pfam" id="PF16188">
    <property type="entry name" value="Peptidase_M24_C"/>
    <property type="match status" value="1"/>
</dbReference>
<evidence type="ECO:0000256" key="3">
    <source>
        <dbReference type="ARBA" id="ARBA00022801"/>
    </source>
</evidence>
<dbReference type="Gene3D" id="3.90.230.10">
    <property type="entry name" value="Creatinase/methionine aminopeptidase superfamily"/>
    <property type="match status" value="1"/>
</dbReference>
<dbReference type="InterPro" id="IPR000994">
    <property type="entry name" value="Pept_M24"/>
</dbReference>
<comment type="similarity">
    <text evidence="1">Belongs to the peptidase M24B family.</text>
</comment>
<dbReference type="GO" id="GO:0046872">
    <property type="term" value="F:metal ion binding"/>
    <property type="evidence" value="ECO:0007669"/>
    <property type="project" value="UniProtKB-KW"/>
</dbReference>
<dbReference type="Pfam" id="PF00557">
    <property type="entry name" value="Peptidase_M24"/>
    <property type="match status" value="1"/>
</dbReference>
<dbReference type="InterPro" id="IPR050422">
    <property type="entry name" value="X-Pro_aminopeptidase_P"/>
</dbReference>
<keyword evidence="7" id="KW-0031">Aminopeptidase</keyword>
<dbReference type="InterPro" id="IPR033740">
    <property type="entry name" value="Pept_M24B"/>
</dbReference>
<name>A0A858R3G6_9PROT</name>
<evidence type="ECO:0000256" key="2">
    <source>
        <dbReference type="ARBA" id="ARBA00022723"/>
    </source>
</evidence>
<dbReference type="SUPFAM" id="SSF55920">
    <property type="entry name" value="Creatinase/aminopeptidase"/>
    <property type="match status" value="1"/>
</dbReference>
<feature type="domain" description="Creatinase N-terminal" evidence="5">
    <location>
        <begin position="87"/>
        <end position="209"/>
    </location>
</feature>
<evidence type="ECO:0000259" key="6">
    <source>
        <dbReference type="Pfam" id="PF16188"/>
    </source>
</evidence>
<dbReference type="InterPro" id="IPR036005">
    <property type="entry name" value="Creatinase/aminopeptidase-like"/>
</dbReference>
<dbReference type="PANTHER" id="PTHR43763">
    <property type="entry name" value="XAA-PRO AMINOPEPTIDASE 1"/>
    <property type="match status" value="1"/>
</dbReference>
<dbReference type="KEGG" id="acru:HHL28_01390"/>
<evidence type="ECO:0000313" key="8">
    <source>
        <dbReference type="Proteomes" id="UP000501891"/>
    </source>
</evidence>
<feature type="domain" description="Peptidase M24 C-terminal" evidence="6">
    <location>
        <begin position="615"/>
        <end position="675"/>
    </location>
</feature>
<sequence length="675" mass="73193">MEPVLAASYRGDAELDRLLRAEGVALTAAQVRDLIAGVNAAPDGEDADAWLALVGPRLGDGLAAQLRALRAATPRPDLPEVGDHAARLAALRAELHRRGLDGFVIPRADEHQGEYVPLRANRMAYVSGFTGSAGAVVVLRDRAAIFVDGRYTLQVRQEVDERLFEIRSLTDDFQGDWAAASMAAGQKLGFDPWLHTVGWVERMRNCLARVGAELLAVEGNPVDAVWHDQPPAPLGVVRAHPIQFTGKSGMEKRAEVAEELRKANTQAAVLTQPDSIAWLLNIRGADVPCTPLPLSFATIRDDGDVDWFVDRRKLAPALEEHLGNQVAIRAPEELGAALDALGAAKARVRVDPSTAAVWVFDRLHEAGAQVEREGDPCVMPKACKNPVEMEGARAAHRRDGVAVSRFLAWLDREAPRGGLDEIGAAEQLLALRREVQHFQGQSFETISGAGPNGAVVHYRASPKTNRKIELDSIFLLDSGGQYLDGTTDITRTMAVGTPSAEMRRHFTLVLKGHIALSTAVFPKGTTGSQLDVLAREPLWRAGLDYDHGTGHGVGSFLSVHEGPARIAKMPNTVPLLPGMILSNEPGYYKTGAYGIRIENLILVQPADPIPGGERPMLRFETLTLCPIDRRLVEPDLLTPAERDWLNAYHARVRAELSPGLDAETAAWLEQATAPV</sequence>
<gene>
    <name evidence="7" type="ORF">HHL28_01390</name>
</gene>
<dbReference type="EMBL" id="CP051775">
    <property type="protein sequence ID" value="QJE71941.1"/>
    <property type="molecule type" value="Genomic_DNA"/>
</dbReference>
<dbReference type="PANTHER" id="PTHR43763:SF6">
    <property type="entry name" value="XAA-PRO AMINOPEPTIDASE 1"/>
    <property type="match status" value="1"/>
</dbReference>
<accession>A0A858R3G6</accession>
<dbReference type="InterPro" id="IPR029149">
    <property type="entry name" value="Creatin/AminoP/Spt16_N"/>
</dbReference>
<dbReference type="GO" id="GO:0005737">
    <property type="term" value="C:cytoplasm"/>
    <property type="evidence" value="ECO:0007669"/>
    <property type="project" value="UniProtKB-ARBA"/>
</dbReference>
<organism evidence="7 8">
    <name type="scientific">Aerophototrophica crusticola</name>
    <dbReference type="NCBI Taxonomy" id="1709002"/>
    <lineage>
        <taxon>Bacteria</taxon>
        <taxon>Pseudomonadati</taxon>
        <taxon>Pseudomonadota</taxon>
        <taxon>Alphaproteobacteria</taxon>
        <taxon>Rhodospirillales</taxon>
        <taxon>Rhodospirillaceae</taxon>
        <taxon>Aerophototrophica</taxon>
    </lineage>
</organism>
<evidence type="ECO:0000256" key="1">
    <source>
        <dbReference type="ARBA" id="ARBA00008766"/>
    </source>
</evidence>
<keyword evidence="3" id="KW-0378">Hydrolase</keyword>
<dbReference type="Proteomes" id="UP000501891">
    <property type="component" value="Chromosome"/>
</dbReference>
<evidence type="ECO:0000259" key="5">
    <source>
        <dbReference type="Pfam" id="PF01321"/>
    </source>
</evidence>
<keyword evidence="7" id="KW-0645">Protease</keyword>
<dbReference type="SUPFAM" id="SSF53092">
    <property type="entry name" value="Creatinase/prolidase N-terminal domain"/>
    <property type="match status" value="2"/>
</dbReference>
<dbReference type="AlphaFoldDB" id="A0A858R3G6"/>
<proteinExistence type="inferred from homology"/>
<dbReference type="Gene3D" id="3.40.350.10">
    <property type="entry name" value="Creatinase/prolidase N-terminal domain"/>
    <property type="match status" value="2"/>
</dbReference>
<dbReference type="InterPro" id="IPR032416">
    <property type="entry name" value="Peptidase_M24_C"/>
</dbReference>
<keyword evidence="2" id="KW-0479">Metal-binding</keyword>
<protein>
    <submittedName>
        <fullName evidence="7">Aminopeptidase P family protein</fullName>
    </submittedName>
</protein>
<dbReference type="FunFam" id="3.90.230.10:FF:000009">
    <property type="entry name" value="xaa-Pro aminopeptidase 2"/>
    <property type="match status" value="1"/>
</dbReference>
<reference evidence="7" key="1">
    <citation type="submission" date="2020-04" db="EMBL/GenBank/DDBJ databases">
        <title>A desert anoxygenic phototrophic bacterium fixes CO2 using RubisCO under aerobic conditions.</title>
        <authorList>
            <person name="Tang K."/>
        </authorList>
    </citation>
    <scope>NUCLEOTIDE SEQUENCE [LARGE SCALE GENOMIC DNA]</scope>
    <source>
        <strain evidence="7">MIMtkB3</strain>
    </source>
</reference>
<evidence type="ECO:0000259" key="4">
    <source>
        <dbReference type="Pfam" id="PF00557"/>
    </source>
</evidence>
<feature type="domain" description="Peptidase M24" evidence="4">
    <location>
        <begin position="391"/>
        <end position="604"/>
    </location>
</feature>
<keyword evidence="8" id="KW-1185">Reference proteome</keyword>
<dbReference type="CDD" id="cd01085">
    <property type="entry name" value="APP"/>
    <property type="match status" value="1"/>
</dbReference>
<dbReference type="InterPro" id="IPR000587">
    <property type="entry name" value="Creatinase_N"/>
</dbReference>
<dbReference type="Pfam" id="PF16189">
    <property type="entry name" value="Creatinase_N_2"/>
    <property type="match status" value="1"/>
</dbReference>
<dbReference type="GO" id="GO:0070006">
    <property type="term" value="F:metalloaminopeptidase activity"/>
    <property type="evidence" value="ECO:0007669"/>
    <property type="project" value="InterPro"/>
</dbReference>
<dbReference type="Pfam" id="PF01321">
    <property type="entry name" value="Creatinase_N"/>
    <property type="match status" value="1"/>
</dbReference>
<evidence type="ECO:0000313" key="7">
    <source>
        <dbReference type="EMBL" id="QJE71941.1"/>
    </source>
</evidence>